<gene>
    <name evidence="11" type="ORF">JKP88DRAFT_296952</name>
</gene>
<evidence type="ECO:0000256" key="5">
    <source>
        <dbReference type="ARBA" id="ARBA00022884"/>
    </source>
</evidence>
<comment type="caution">
    <text evidence="11">The sequence shown here is derived from an EMBL/GenBank/DDBJ whole genome shotgun (WGS) entry which is preliminary data.</text>
</comment>
<protein>
    <recommendedName>
        <fullName evidence="7">ATP-dependent RNA helicase</fullName>
        <ecNumber evidence="7">3.6.4.13</ecNumber>
    </recommendedName>
</protein>
<name>A0A835ZDJ4_9STRA</name>
<dbReference type="PROSITE" id="PS51192">
    <property type="entry name" value="HELICASE_ATP_BIND_1"/>
    <property type="match status" value="1"/>
</dbReference>
<dbReference type="InterPro" id="IPR014001">
    <property type="entry name" value="Helicase_ATP-bd"/>
</dbReference>
<evidence type="ECO:0000256" key="4">
    <source>
        <dbReference type="ARBA" id="ARBA00022840"/>
    </source>
</evidence>
<keyword evidence="12" id="KW-1185">Reference proteome</keyword>
<dbReference type="EMBL" id="JAFCMP010000024">
    <property type="protein sequence ID" value="KAG5191011.1"/>
    <property type="molecule type" value="Genomic_DNA"/>
</dbReference>
<comment type="function">
    <text evidence="7">RNA helicase.</text>
</comment>
<keyword evidence="4 7" id="KW-0067">ATP-binding</keyword>
<accession>A0A835ZDJ4</accession>
<dbReference type="InterPro" id="IPR001650">
    <property type="entry name" value="Helicase_C-like"/>
</dbReference>
<evidence type="ECO:0000259" key="9">
    <source>
        <dbReference type="PROSITE" id="PS51194"/>
    </source>
</evidence>
<dbReference type="GO" id="GO:0003723">
    <property type="term" value="F:RNA binding"/>
    <property type="evidence" value="ECO:0007669"/>
    <property type="project" value="UniProtKB-UniRule"/>
</dbReference>
<dbReference type="Pfam" id="PF00271">
    <property type="entry name" value="Helicase_C"/>
    <property type="match status" value="1"/>
</dbReference>
<sequence length="483" mass="52223">MTSDRFESLPINADLKRGITQAMGYETMTKVQSATIPVSLTGVDILAKAKTGTGKTLAFLIPCVERALRSPRRAGGISVLIISPTRELAQQIHDEAALATRFMGMRLQCIFGGTNIKADLRKLSDATPDILVATPGRLNDHLENQTLARQLAGLSALVLDEADQLLEMGFRPAIEAALRNLPPPSARQTLLFSATMPQDVRAISRIAMRPDFELVDTVGEEESTHEHVPQSAVVTTMEHGVPQLLLLLRRAVHDADGAHKIIVFFTTARLTQFHAELCNAMGMPVLEIHSRKSQSQRTKVSDQFRNGSGLIMFTSDVTARGMDYPDVTSVIQVGIPSDKAQYIHRLGRTARAGKGGRGVLLLCDFEAAFLREVSDLPVVREEPAGDAQLQALLPRVNEAILRLPDTTKITAYQANLGFLNSNLKRLGWNKDQLVSVANDWACTVMNLSEPPALEAKTVGKMGLKGVAGLRISGRDGASGGGGG</sequence>
<keyword evidence="5 7" id="KW-0694">RNA-binding</keyword>
<dbReference type="InterPro" id="IPR027417">
    <property type="entry name" value="P-loop_NTPase"/>
</dbReference>
<dbReference type="Pfam" id="PF00270">
    <property type="entry name" value="DEAD"/>
    <property type="match status" value="1"/>
</dbReference>
<comment type="catalytic activity">
    <reaction evidence="7">
        <text>ATP + H2O = ADP + phosphate + H(+)</text>
        <dbReference type="Rhea" id="RHEA:13065"/>
        <dbReference type="ChEBI" id="CHEBI:15377"/>
        <dbReference type="ChEBI" id="CHEBI:15378"/>
        <dbReference type="ChEBI" id="CHEBI:30616"/>
        <dbReference type="ChEBI" id="CHEBI:43474"/>
        <dbReference type="ChEBI" id="CHEBI:456216"/>
        <dbReference type="EC" id="3.6.4.13"/>
    </reaction>
</comment>
<dbReference type="InterPro" id="IPR014014">
    <property type="entry name" value="RNA_helicase_DEAD_Q_motif"/>
</dbReference>
<feature type="domain" description="Helicase C-terminal" evidence="9">
    <location>
        <begin position="240"/>
        <end position="400"/>
    </location>
</feature>
<feature type="domain" description="DEAD-box RNA helicase Q" evidence="10">
    <location>
        <begin position="4"/>
        <end position="33"/>
    </location>
</feature>
<dbReference type="GO" id="GO:0005524">
    <property type="term" value="F:ATP binding"/>
    <property type="evidence" value="ECO:0007669"/>
    <property type="project" value="UniProtKB-UniRule"/>
</dbReference>
<dbReference type="SUPFAM" id="SSF52540">
    <property type="entry name" value="P-loop containing nucleoside triphosphate hydrolases"/>
    <property type="match status" value="1"/>
</dbReference>
<dbReference type="InterPro" id="IPR011545">
    <property type="entry name" value="DEAD/DEAH_box_helicase_dom"/>
</dbReference>
<dbReference type="PROSITE" id="PS51195">
    <property type="entry name" value="Q_MOTIF"/>
    <property type="match status" value="1"/>
</dbReference>
<reference evidence="11" key="1">
    <citation type="submission" date="2021-02" db="EMBL/GenBank/DDBJ databases">
        <title>First Annotated Genome of the Yellow-green Alga Tribonema minus.</title>
        <authorList>
            <person name="Mahan K.M."/>
        </authorList>
    </citation>
    <scope>NUCLEOTIDE SEQUENCE</scope>
    <source>
        <strain evidence="11">UTEX B ZZ1240</strain>
    </source>
</reference>
<dbReference type="SMART" id="SM00490">
    <property type="entry name" value="HELICc"/>
    <property type="match status" value="1"/>
</dbReference>
<feature type="short sequence motif" description="Q motif" evidence="6">
    <location>
        <begin position="4"/>
        <end position="33"/>
    </location>
</feature>
<dbReference type="EC" id="3.6.4.13" evidence="7"/>
<dbReference type="AlphaFoldDB" id="A0A835ZDJ4"/>
<dbReference type="GO" id="GO:0016787">
    <property type="term" value="F:hydrolase activity"/>
    <property type="evidence" value="ECO:0007669"/>
    <property type="project" value="UniProtKB-KW"/>
</dbReference>
<dbReference type="PANTHER" id="PTHR24031">
    <property type="entry name" value="RNA HELICASE"/>
    <property type="match status" value="1"/>
</dbReference>
<organism evidence="11 12">
    <name type="scientific">Tribonema minus</name>
    <dbReference type="NCBI Taxonomy" id="303371"/>
    <lineage>
        <taxon>Eukaryota</taxon>
        <taxon>Sar</taxon>
        <taxon>Stramenopiles</taxon>
        <taxon>Ochrophyta</taxon>
        <taxon>PX clade</taxon>
        <taxon>Xanthophyceae</taxon>
        <taxon>Tribonematales</taxon>
        <taxon>Tribonemataceae</taxon>
        <taxon>Tribonema</taxon>
    </lineage>
</organism>
<dbReference type="SMART" id="SM00487">
    <property type="entry name" value="DEXDc"/>
    <property type="match status" value="1"/>
</dbReference>
<feature type="domain" description="Helicase ATP-binding" evidence="8">
    <location>
        <begin position="36"/>
        <end position="214"/>
    </location>
</feature>
<evidence type="ECO:0000259" key="8">
    <source>
        <dbReference type="PROSITE" id="PS51192"/>
    </source>
</evidence>
<keyword evidence="3 7" id="KW-0347">Helicase</keyword>
<dbReference type="PROSITE" id="PS51194">
    <property type="entry name" value="HELICASE_CTER"/>
    <property type="match status" value="1"/>
</dbReference>
<keyword evidence="1 7" id="KW-0547">Nucleotide-binding</keyword>
<evidence type="ECO:0000259" key="10">
    <source>
        <dbReference type="PROSITE" id="PS51195"/>
    </source>
</evidence>
<dbReference type="CDD" id="cd18787">
    <property type="entry name" value="SF2_C_DEAD"/>
    <property type="match status" value="1"/>
</dbReference>
<keyword evidence="2 7" id="KW-0378">Hydrolase</keyword>
<evidence type="ECO:0000256" key="7">
    <source>
        <dbReference type="RuleBase" id="RU365068"/>
    </source>
</evidence>
<evidence type="ECO:0000256" key="3">
    <source>
        <dbReference type="ARBA" id="ARBA00022806"/>
    </source>
</evidence>
<dbReference type="OrthoDB" id="193716at2759"/>
<comment type="domain">
    <text evidence="7">The Q motif is unique to and characteristic of the DEAD box family of RNA helicases and controls ATP binding and hydrolysis.</text>
</comment>
<comment type="similarity">
    <text evidence="7">Belongs to the DEAD box helicase family.</text>
</comment>
<dbReference type="GO" id="GO:0003724">
    <property type="term" value="F:RNA helicase activity"/>
    <property type="evidence" value="ECO:0007669"/>
    <property type="project" value="UniProtKB-EC"/>
</dbReference>
<evidence type="ECO:0000256" key="6">
    <source>
        <dbReference type="PROSITE-ProRule" id="PRU00552"/>
    </source>
</evidence>
<evidence type="ECO:0000256" key="2">
    <source>
        <dbReference type="ARBA" id="ARBA00022801"/>
    </source>
</evidence>
<dbReference type="CDD" id="cd17964">
    <property type="entry name" value="DEADc_MSS116"/>
    <property type="match status" value="1"/>
</dbReference>
<evidence type="ECO:0000256" key="1">
    <source>
        <dbReference type="ARBA" id="ARBA00022741"/>
    </source>
</evidence>
<proteinExistence type="inferred from homology"/>
<evidence type="ECO:0000313" key="12">
    <source>
        <dbReference type="Proteomes" id="UP000664859"/>
    </source>
</evidence>
<evidence type="ECO:0000313" key="11">
    <source>
        <dbReference type="EMBL" id="KAG5191011.1"/>
    </source>
</evidence>
<dbReference type="Proteomes" id="UP000664859">
    <property type="component" value="Unassembled WGS sequence"/>
</dbReference>
<dbReference type="Gene3D" id="3.40.50.300">
    <property type="entry name" value="P-loop containing nucleotide triphosphate hydrolases"/>
    <property type="match status" value="2"/>
</dbReference>
<feature type="non-terminal residue" evidence="11">
    <location>
        <position position="1"/>
    </location>
</feature>